<organism evidence="2 4">
    <name type="scientific">Aquisalinus luteolus</name>
    <dbReference type="NCBI Taxonomy" id="1566827"/>
    <lineage>
        <taxon>Bacteria</taxon>
        <taxon>Pseudomonadati</taxon>
        <taxon>Pseudomonadota</taxon>
        <taxon>Alphaproteobacteria</taxon>
        <taxon>Parvularculales</taxon>
        <taxon>Parvularculaceae</taxon>
        <taxon>Aquisalinus</taxon>
    </lineage>
</organism>
<dbReference type="EMBL" id="BMGZ01000001">
    <property type="protein sequence ID" value="GGH96698.1"/>
    <property type="molecule type" value="Genomic_DNA"/>
</dbReference>
<feature type="compositionally biased region" description="Acidic residues" evidence="1">
    <location>
        <begin position="129"/>
        <end position="153"/>
    </location>
</feature>
<dbReference type="SUPFAM" id="SSF101738">
    <property type="entry name" value="SspB-like"/>
    <property type="match status" value="1"/>
</dbReference>
<proteinExistence type="predicted"/>
<evidence type="ECO:0000313" key="2">
    <source>
        <dbReference type="EMBL" id="GGH96698.1"/>
    </source>
</evidence>
<evidence type="ECO:0000313" key="4">
    <source>
        <dbReference type="Proteomes" id="UP000621856"/>
    </source>
</evidence>
<gene>
    <name evidence="3" type="ORF">FF098_008055</name>
    <name evidence="2" type="ORF">GCM10011355_16210</name>
</gene>
<accession>A0A8J3A1T6</accession>
<dbReference type="Pfam" id="PF04386">
    <property type="entry name" value="SspB"/>
    <property type="match status" value="1"/>
</dbReference>
<dbReference type="Proteomes" id="UP000818603">
    <property type="component" value="Unassembled WGS sequence"/>
</dbReference>
<evidence type="ECO:0000313" key="3">
    <source>
        <dbReference type="EMBL" id="NHK27851.1"/>
    </source>
</evidence>
<evidence type="ECO:0008006" key="6">
    <source>
        <dbReference type="Google" id="ProtNLM"/>
    </source>
</evidence>
<feature type="region of interest" description="Disordered" evidence="1">
    <location>
        <begin position="122"/>
        <end position="173"/>
    </location>
</feature>
<dbReference type="InterPro" id="IPR007481">
    <property type="entry name" value="SspB"/>
</dbReference>
<evidence type="ECO:0000313" key="5">
    <source>
        <dbReference type="Proteomes" id="UP000818603"/>
    </source>
</evidence>
<name>A0A8J3A1T6_9PROT</name>
<reference evidence="3 5" key="2">
    <citation type="submission" date="2020-02" db="EMBL/GenBank/DDBJ databases">
        <title>Genome sequence of Parvularcula flava strain NH6-79.</title>
        <authorList>
            <person name="Abdul Karim M.H."/>
            <person name="Lam M.Q."/>
            <person name="Chen S.J."/>
            <person name="Yahya A."/>
            <person name="Shahir S."/>
            <person name="Shamsir M.S."/>
            <person name="Chong C.S."/>
        </authorList>
    </citation>
    <scope>NUCLEOTIDE SEQUENCE [LARGE SCALE GENOMIC DNA]</scope>
    <source>
        <strain evidence="3 5">NH6-79</strain>
    </source>
</reference>
<reference evidence="2" key="3">
    <citation type="submission" date="2020-09" db="EMBL/GenBank/DDBJ databases">
        <authorList>
            <person name="Sun Q."/>
            <person name="Zhou Y."/>
        </authorList>
    </citation>
    <scope>NUCLEOTIDE SEQUENCE</scope>
    <source>
        <strain evidence="2">CGMCC 1.14984</strain>
    </source>
</reference>
<reference evidence="2" key="1">
    <citation type="journal article" date="2014" name="Int. J. Syst. Evol. Microbiol.">
        <title>Complete genome sequence of Corynebacterium casei LMG S-19264T (=DSM 44701T), isolated from a smear-ripened cheese.</title>
        <authorList>
            <consortium name="US DOE Joint Genome Institute (JGI-PGF)"/>
            <person name="Walter F."/>
            <person name="Albersmeier A."/>
            <person name="Kalinowski J."/>
            <person name="Ruckert C."/>
        </authorList>
    </citation>
    <scope>NUCLEOTIDE SEQUENCE</scope>
    <source>
        <strain evidence="2">CGMCC 1.14984</strain>
    </source>
</reference>
<dbReference type="Proteomes" id="UP000621856">
    <property type="component" value="Unassembled WGS sequence"/>
</dbReference>
<dbReference type="RefSeq" id="WP_155139134.1">
    <property type="nucleotide sequence ID" value="NZ_BMGZ01000001.1"/>
</dbReference>
<feature type="compositionally biased region" description="Low complexity" evidence="1">
    <location>
        <begin position="154"/>
        <end position="163"/>
    </location>
</feature>
<dbReference type="EMBL" id="VCJR02000001">
    <property type="protein sequence ID" value="NHK27851.1"/>
    <property type="molecule type" value="Genomic_DNA"/>
</dbReference>
<dbReference type="Gene3D" id="2.30.30.220">
    <property type="entry name" value="SspB-like"/>
    <property type="match status" value="1"/>
</dbReference>
<dbReference type="InterPro" id="IPR036760">
    <property type="entry name" value="SspB-like_sf"/>
</dbReference>
<protein>
    <recommendedName>
        <fullName evidence="6">Stringent starvation protein B</fullName>
    </recommendedName>
</protein>
<evidence type="ECO:0000256" key="1">
    <source>
        <dbReference type="SAM" id="MobiDB-lite"/>
    </source>
</evidence>
<keyword evidence="5" id="KW-1185">Reference proteome</keyword>
<sequence>MTDNDIELDYAFLTQQALRGVIRDVLEITRDLGDVPGDHHFYIEFLTQAPGVTISPDLIEAYPERMTIVLQKKFENLVVEDDHFEVTLHFKGIPDHLIIPYAAITAFVDPSVEFKLRFEPVPYDPSHTEEEETPADEPQEASAEDDGDNDDDPSGGAPDGGADVISLDSFRKK</sequence>
<dbReference type="AlphaFoldDB" id="A0A8J3A1T6"/>
<comment type="caution">
    <text evidence="2">The sequence shown here is derived from an EMBL/GenBank/DDBJ whole genome shotgun (WGS) entry which is preliminary data.</text>
</comment>